<reference evidence="6 7" key="1">
    <citation type="journal article" date="2018" name="Proc. Natl. Acad. Sci. U.S.A.">
        <title>Draft genome sequence of Camellia sinensis var. sinensis provides insights into the evolution of the tea genome and tea quality.</title>
        <authorList>
            <person name="Wei C."/>
            <person name="Yang H."/>
            <person name="Wang S."/>
            <person name="Zhao J."/>
            <person name="Liu C."/>
            <person name="Gao L."/>
            <person name="Xia E."/>
            <person name="Lu Y."/>
            <person name="Tai Y."/>
            <person name="She G."/>
            <person name="Sun J."/>
            <person name="Cao H."/>
            <person name="Tong W."/>
            <person name="Gao Q."/>
            <person name="Li Y."/>
            <person name="Deng W."/>
            <person name="Jiang X."/>
            <person name="Wang W."/>
            <person name="Chen Q."/>
            <person name="Zhang S."/>
            <person name="Li H."/>
            <person name="Wu J."/>
            <person name="Wang P."/>
            <person name="Li P."/>
            <person name="Shi C."/>
            <person name="Zheng F."/>
            <person name="Jian J."/>
            <person name="Huang B."/>
            <person name="Shan D."/>
            <person name="Shi M."/>
            <person name="Fang C."/>
            <person name="Yue Y."/>
            <person name="Li F."/>
            <person name="Li D."/>
            <person name="Wei S."/>
            <person name="Han B."/>
            <person name="Jiang C."/>
            <person name="Yin Y."/>
            <person name="Xia T."/>
            <person name="Zhang Z."/>
            <person name="Bennetzen J.L."/>
            <person name="Zhao S."/>
            <person name="Wan X."/>
        </authorList>
    </citation>
    <scope>NUCLEOTIDE SEQUENCE [LARGE SCALE GENOMIC DNA]</scope>
    <source>
        <strain evidence="7">cv. Shuchazao</strain>
        <tissue evidence="6">Leaf</tissue>
    </source>
</reference>
<accession>A0A4S4DVF4</accession>
<keyword evidence="7" id="KW-1185">Reference proteome</keyword>
<feature type="compositionally biased region" description="Acidic residues" evidence="4">
    <location>
        <begin position="105"/>
        <end position="118"/>
    </location>
</feature>
<comment type="caution">
    <text evidence="6">The sequence shown here is derived from an EMBL/GenBank/DDBJ whole genome shotgun (WGS) entry which is preliminary data.</text>
</comment>
<dbReference type="AlphaFoldDB" id="A0A4S4DVF4"/>
<evidence type="ECO:0000313" key="6">
    <source>
        <dbReference type="EMBL" id="THG07303.1"/>
    </source>
</evidence>
<feature type="coiled-coil region" evidence="3">
    <location>
        <begin position="177"/>
        <end position="204"/>
    </location>
</feature>
<dbReference type="GO" id="GO:0017177">
    <property type="term" value="C:glucosidase II complex"/>
    <property type="evidence" value="ECO:0007669"/>
    <property type="project" value="TreeGrafter"/>
</dbReference>
<evidence type="ECO:0000256" key="1">
    <source>
        <dbReference type="ARBA" id="ARBA00022729"/>
    </source>
</evidence>
<dbReference type="PROSITE" id="PS51914">
    <property type="entry name" value="MRH"/>
    <property type="match status" value="1"/>
</dbReference>
<proteinExistence type="predicted"/>
<dbReference type="InterPro" id="IPR044865">
    <property type="entry name" value="MRH_dom"/>
</dbReference>
<sequence length="348" mass="40176">MKHGYFEKYAIPVPGTYRRIVPRIVLLQTYWENDASEDAESLSKEELGRLVASRWTGENTGQQTREVDAVKDDKPEISEEAPKDVHDEEYRGYDSETEDDSQRYDDDDGEDDPVEDFGDENHDDFGSSYKSVSDDDLDLSDITTASNPSWLEKIQQTVRNILQAVNLFQTPVDVSEAAHVRKEYDEASAKLSKIQSRISSLTKKLKHDFGPEKEFYSFYNNCFDIKQNKLQTSYSLMFGYYFSNISLFSFNIHGNCKYCFRDWEKFEDSYKVMLFSSGDKCWNGPDRSLKVKLRCGLKIEATDVDEPSRCEYVALLSTPVLCVEEKLKELQDKLVSMNKEQPQGHDEL</sequence>
<dbReference type="InterPro" id="IPR036607">
    <property type="entry name" value="PRKCSH"/>
</dbReference>
<dbReference type="Proteomes" id="UP000306102">
    <property type="component" value="Unassembled WGS sequence"/>
</dbReference>
<protein>
    <recommendedName>
        <fullName evidence="5">MRH domain-containing protein</fullName>
    </recommendedName>
</protein>
<gene>
    <name evidence="6" type="ORF">TEA_015843</name>
</gene>
<dbReference type="PANTHER" id="PTHR12630:SF1">
    <property type="entry name" value="GLUCOSIDASE 2 SUBUNIT BETA"/>
    <property type="match status" value="1"/>
</dbReference>
<evidence type="ECO:0000256" key="3">
    <source>
        <dbReference type="SAM" id="Coils"/>
    </source>
</evidence>
<dbReference type="SUPFAM" id="SSF50911">
    <property type="entry name" value="Mannose 6-phosphate receptor domain"/>
    <property type="match status" value="1"/>
</dbReference>
<evidence type="ECO:0000313" key="7">
    <source>
        <dbReference type="Proteomes" id="UP000306102"/>
    </source>
</evidence>
<dbReference type="Gene3D" id="2.70.130.10">
    <property type="entry name" value="Mannose-6-phosphate receptor binding domain"/>
    <property type="match status" value="1"/>
</dbReference>
<dbReference type="InterPro" id="IPR039794">
    <property type="entry name" value="Gtb1-like"/>
</dbReference>
<feature type="region of interest" description="Disordered" evidence="4">
    <location>
        <begin position="52"/>
        <end position="138"/>
    </location>
</feature>
<dbReference type="InterPro" id="IPR009011">
    <property type="entry name" value="Man6P_isomerase_rcpt-bd_dom_sf"/>
</dbReference>
<evidence type="ECO:0000256" key="4">
    <source>
        <dbReference type="SAM" id="MobiDB-lite"/>
    </source>
</evidence>
<dbReference type="Pfam" id="PF13015">
    <property type="entry name" value="PRKCSH_1"/>
    <property type="match status" value="1"/>
</dbReference>
<dbReference type="EMBL" id="SDRB02010127">
    <property type="protein sequence ID" value="THG07303.1"/>
    <property type="molecule type" value="Genomic_DNA"/>
</dbReference>
<dbReference type="PANTHER" id="PTHR12630">
    <property type="entry name" value="N-LINKED OLIGOSACCHARIDE PROCESSING"/>
    <property type="match status" value="1"/>
</dbReference>
<dbReference type="STRING" id="542762.A0A4S4DVF4"/>
<evidence type="ECO:0000256" key="2">
    <source>
        <dbReference type="ARBA" id="ARBA00023157"/>
    </source>
</evidence>
<keyword evidence="1" id="KW-0732">Signal</keyword>
<feature type="domain" description="MRH" evidence="5">
    <location>
        <begin position="185"/>
        <end position="324"/>
    </location>
</feature>
<evidence type="ECO:0000259" key="5">
    <source>
        <dbReference type="PROSITE" id="PS51914"/>
    </source>
</evidence>
<keyword evidence="3" id="KW-0175">Coiled coil</keyword>
<name>A0A4S4DVF4_CAMSN</name>
<feature type="compositionally biased region" description="Basic and acidic residues" evidence="4">
    <location>
        <begin position="65"/>
        <end position="104"/>
    </location>
</feature>
<organism evidence="6 7">
    <name type="scientific">Camellia sinensis var. sinensis</name>
    <name type="common">China tea</name>
    <dbReference type="NCBI Taxonomy" id="542762"/>
    <lineage>
        <taxon>Eukaryota</taxon>
        <taxon>Viridiplantae</taxon>
        <taxon>Streptophyta</taxon>
        <taxon>Embryophyta</taxon>
        <taxon>Tracheophyta</taxon>
        <taxon>Spermatophyta</taxon>
        <taxon>Magnoliopsida</taxon>
        <taxon>eudicotyledons</taxon>
        <taxon>Gunneridae</taxon>
        <taxon>Pentapetalae</taxon>
        <taxon>asterids</taxon>
        <taxon>Ericales</taxon>
        <taxon>Theaceae</taxon>
        <taxon>Camellia</taxon>
    </lineage>
</organism>
<dbReference type="GO" id="GO:0006491">
    <property type="term" value="P:N-glycan processing"/>
    <property type="evidence" value="ECO:0007669"/>
    <property type="project" value="TreeGrafter"/>
</dbReference>
<keyword evidence="2" id="KW-1015">Disulfide bond</keyword>